<evidence type="ECO:0000256" key="1">
    <source>
        <dbReference type="ARBA" id="ARBA00010688"/>
    </source>
</evidence>
<keyword evidence="6" id="KW-1185">Reference proteome</keyword>
<dbReference type="Proteomes" id="UP000290545">
    <property type="component" value="Unassembled WGS sequence"/>
</dbReference>
<organism evidence="5 6">
    <name type="scientific">Filimonas effusa</name>
    <dbReference type="NCBI Taxonomy" id="2508721"/>
    <lineage>
        <taxon>Bacteria</taxon>
        <taxon>Pseudomonadati</taxon>
        <taxon>Bacteroidota</taxon>
        <taxon>Chitinophagia</taxon>
        <taxon>Chitinophagales</taxon>
        <taxon>Chitinophagaceae</taxon>
        <taxon>Filimonas</taxon>
    </lineage>
</organism>
<dbReference type="SUPFAM" id="SSF53613">
    <property type="entry name" value="Ribokinase-like"/>
    <property type="match status" value="1"/>
</dbReference>
<comment type="caution">
    <text evidence="5">The sequence shown here is derived from an EMBL/GenBank/DDBJ whole genome shotgun (WGS) entry which is preliminary data.</text>
</comment>
<proteinExistence type="inferred from homology"/>
<name>A0A4Q1DAW9_9BACT</name>
<reference evidence="5 6" key="1">
    <citation type="submission" date="2019-01" db="EMBL/GenBank/DDBJ databases">
        <title>Filimonas sp. strain TTM-71.</title>
        <authorList>
            <person name="Chen W.-M."/>
        </authorList>
    </citation>
    <scope>NUCLEOTIDE SEQUENCE [LARGE SCALE GENOMIC DNA]</scope>
    <source>
        <strain evidence="5 6">TTM-71</strain>
    </source>
</reference>
<dbReference type="RefSeq" id="WP_129001666.1">
    <property type="nucleotide sequence ID" value="NZ_SDHZ01000001.1"/>
</dbReference>
<dbReference type="InterPro" id="IPR011611">
    <property type="entry name" value="PfkB_dom"/>
</dbReference>
<dbReference type="PANTHER" id="PTHR43085">
    <property type="entry name" value="HEXOKINASE FAMILY MEMBER"/>
    <property type="match status" value="1"/>
</dbReference>
<dbReference type="AlphaFoldDB" id="A0A4Q1DAW9"/>
<dbReference type="Pfam" id="PF00294">
    <property type="entry name" value="PfkB"/>
    <property type="match status" value="1"/>
</dbReference>
<evidence type="ECO:0000259" key="4">
    <source>
        <dbReference type="Pfam" id="PF00294"/>
    </source>
</evidence>
<keyword evidence="2" id="KW-0808">Transferase</keyword>
<evidence type="ECO:0000256" key="2">
    <source>
        <dbReference type="ARBA" id="ARBA00022679"/>
    </source>
</evidence>
<dbReference type="PROSITE" id="PS00583">
    <property type="entry name" value="PFKB_KINASES_1"/>
    <property type="match status" value="1"/>
</dbReference>
<comment type="similarity">
    <text evidence="1">Belongs to the carbohydrate kinase PfkB family.</text>
</comment>
<evidence type="ECO:0000313" key="6">
    <source>
        <dbReference type="Proteomes" id="UP000290545"/>
    </source>
</evidence>
<gene>
    <name evidence="5" type="ORF">ESB13_03645</name>
</gene>
<protein>
    <submittedName>
        <fullName evidence="5">Carbohydrate kinase</fullName>
    </submittedName>
</protein>
<dbReference type="InterPro" id="IPR050306">
    <property type="entry name" value="PfkB_Carbo_kinase"/>
</dbReference>
<dbReference type="InterPro" id="IPR002173">
    <property type="entry name" value="Carboh/pur_kinase_PfkB_CS"/>
</dbReference>
<dbReference type="InterPro" id="IPR029056">
    <property type="entry name" value="Ribokinase-like"/>
</dbReference>
<accession>A0A4Q1DAW9</accession>
<dbReference type="PANTHER" id="PTHR43085:SF57">
    <property type="entry name" value="CARBOHYDRATE KINASE PFKB DOMAIN-CONTAINING PROTEIN"/>
    <property type="match status" value="1"/>
</dbReference>
<evidence type="ECO:0000313" key="5">
    <source>
        <dbReference type="EMBL" id="RXK85915.1"/>
    </source>
</evidence>
<dbReference type="GO" id="GO:0016301">
    <property type="term" value="F:kinase activity"/>
    <property type="evidence" value="ECO:0007669"/>
    <property type="project" value="UniProtKB-KW"/>
</dbReference>
<dbReference type="OrthoDB" id="9813569at2"/>
<dbReference type="EMBL" id="SDHZ01000001">
    <property type="protein sequence ID" value="RXK85915.1"/>
    <property type="molecule type" value="Genomic_DNA"/>
</dbReference>
<sequence length="320" mass="35127">MNANPITITCFGEVLWDIFPTGRKAGGAPFNVAYHLNKLGVRAQMITRLGNDEPGNTLYKLITDWGVALPTHWQHSHARTGTVIATIDEHNEAHYAITEDVAWDYISTSQEDIAVAAASDVFVYGSLAARGLESRHAIFELLEAAPFKVFDINLRPPYYDGQLLASLLKHADCVKLNKAELRIILSIFGREYESEVAGLQFLEEQFDIHELLLTKGSKGAVCCSGGNWYECNALPVTVKDTVGSGDSFLAAYLVSRCSGNTVEDMLFDAAAMGAFVTTQEGACPDYTPATFEQFKQAAKPFFRVQQGTSLQPFTPLRTSL</sequence>
<evidence type="ECO:0000256" key="3">
    <source>
        <dbReference type="ARBA" id="ARBA00022777"/>
    </source>
</evidence>
<dbReference type="Gene3D" id="3.40.1190.20">
    <property type="match status" value="1"/>
</dbReference>
<dbReference type="CDD" id="cd01167">
    <property type="entry name" value="bac_FRK"/>
    <property type="match status" value="1"/>
</dbReference>
<keyword evidence="3 5" id="KW-0418">Kinase</keyword>
<dbReference type="PROSITE" id="PS00584">
    <property type="entry name" value="PFKB_KINASES_2"/>
    <property type="match status" value="1"/>
</dbReference>
<feature type="domain" description="Carbohydrate kinase PfkB" evidence="4">
    <location>
        <begin position="22"/>
        <end position="284"/>
    </location>
</feature>